<dbReference type="SMART" id="SM00530">
    <property type="entry name" value="HTH_XRE"/>
    <property type="match status" value="1"/>
</dbReference>
<evidence type="ECO:0000313" key="2">
    <source>
        <dbReference type="EMBL" id="TDF94943.1"/>
    </source>
</evidence>
<dbReference type="InterPro" id="IPR010982">
    <property type="entry name" value="Lambda_DNA-bd_dom_sf"/>
</dbReference>
<reference evidence="2 3" key="1">
    <citation type="submission" date="2019-03" db="EMBL/GenBank/DDBJ databases">
        <title>Whole genome sequence of Arthrobacter sp JH1-1.</title>
        <authorList>
            <person name="Trinh H.N."/>
        </authorList>
    </citation>
    <scope>NUCLEOTIDE SEQUENCE [LARGE SCALE GENOMIC DNA]</scope>
    <source>
        <strain evidence="2 3">JH1-1</strain>
    </source>
</reference>
<dbReference type="Pfam" id="PF13560">
    <property type="entry name" value="HTH_31"/>
    <property type="match status" value="1"/>
</dbReference>
<dbReference type="SUPFAM" id="SSF47413">
    <property type="entry name" value="lambda repressor-like DNA-binding domains"/>
    <property type="match status" value="1"/>
</dbReference>
<dbReference type="CDD" id="cd00093">
    <property type="entry name" value="HTH_XRE"/>
    <property type="match status" value="1"/>
</dbReference>
<dbReference type="Gene3D" id="3.30.450.180">
    <property type="match status" value="1"/>
</dbReference>
<dbReference type="Pfam" id="PF17765">
    <property type="entry name" value="MLTR_LBD"/>
    <property type="match status" value="1"/>
</dbReference>
<dbReference type="Gene3D" id="1.10.260.40">
    <property type="entry name" value="lambda repressor-like DNA-binding domains"/>
    <property type="match status" value="1"/>
</dbReference>
<keyword evidence="3" id="KW-1185">Reference proteome</keyword>
<organism evidence="2 3">
    <name type="scientific">Arthrobacter terricola</name>
    <dbReference type="NCBI Taxonomy" id="2547396"/>
    <lineage>
        <taxon>Bacteria</taxon>
        <taxon>Bacillati</taxon>
        <taxon>Actinomycetota</taxon>
        <taxon>Actinomycetes</taxon>
        <taxon>Micrococcales</taxon>
        <taxon>Micrococcaceae</taxon>
        <taxon>Arthrobacter</taxon>
    </lineage>
</organism>
<name>A0A4R5KHP3_9MICC</name>
<gene>
    <name evidence="2" type="ORF">E1809_13040</name>
</gene>
<dbReference type="GO" id="GO:0003677">
    <property type="term" value="F:DNA binding"/>
    <property type="evidence" value="ECO:0007669"/>
    <property type="project" value="InterPro"/>
</dbReference>
<dbReference type="AlphaFoldDB" id="A0A4R5KHP3"/>
<dbReference type="RefSeq" id="WP_133204664.1">
    <property type="nucleotide sequence ID" value="NZ_SMRU01000014.1"/>
</dbReference>
<protein>
    <submittedName>
        <fullName evidence="2">XRE family transcriptional regulator</fullName>
    </submittedName>
</protein>
<accession>A0A4R5KHP3</accession>
<dbReference type="PANTHER" id="PTHR35010">
    <property type="entry name" value="BLL4672 PROTEIN-RELATED"/>
    <property type="match status" value="1"/>
</dbReference>
<comment type="caution">
    <text evidence="2">The sequence shown here is derived from an EMBL/GenBank/DDBJ whole genome shotgun (WGS) entry which is preliminary data.</text>
</comment>
<sequence length="296" mass="33015">MDNRTDVRDFLVSRRGRITPEMAGLTVYGGYRRVPGLRREEAAMLVGVSVDYYTRLERGNLSGVSEGVLEALARGLRLNDDERDHLFALARTANASSQARSREYRPKAQTRVRPSIQVVLDSITDAPAFVRNGRRDILAANHLGRALYAQMFEDPVHPANSARYAFLDPRARDFYCDWNLAANNIVAILRSESGRNPYDKALGDLVGSLSMRSDDFRVRWAAHDVRHHYSGRKEYHHPVVGDISLLFEAMHLAEDPGLTLAVYPAEPGSASEESLRLLSAWAPAVEVADRTGVKPS</sequence>
<proteinExistence type="predicted"/>
<dbReference type="InterPro" id="IPR001387">
    <property type="entry name" value="Cro/C1-type_HTH"/>
</dbReference>
<evidence type="ECO:0000259" key="1">
    <source>
        <dbReference type="SMART" id="SM00530"/>
    </source>
</evidence>
<dbReference type="OrthoDB" id="3518652at2"/>
<dbReference type="PANTHER" id="PTHR35010:SF2">
    <property type="entry name" value="BLL4672 PROTEIN"/>
    <property type="match status" value="1"/>
</dbReference>
<evidence type="ECO:0000313" key="3">
    <source>
        <dbReference type="Proteomes" id="UP000295511"/>
    </source>
</evidence>
<dbReference type="InterPro" id="IPR041413">
    <property type="entry name" value="MLTR_LBD"/>
</dbReference>
<dbReference type="Proteomes" id="UP000295511">
    <property type="component" value="Unassembled WGS sequence"/>
</dbReference>
<feature type="domain" description="HTH cro/C1-type" evidence="1">
    <location>
        <begin position="6"/>
        <end position="83"/>
    </location>
</feature>
<dbReference type="EMBL" id="SMRU01000014">
    <property type="protein sequence ID" value="TDF94943.1"/>
    <property type="molecule type" value="Genomic_DNA"/>
</dbReference>